<evidence type="ECO:0000313" key="2">
    <source>
        <dbReference type="EMBL" id="GID70297.1"/>
    </source>
</evidence>
<dbReference type="InterPro" id="IPR005561">
    <property type="entry name" value="ANTAR"/>
</dbReference>
<reference evidence="2" key="1">
    <citation type="submission" date="2021-01" db="EMBL/GenBank/DDBJ databases">
        <title>Whole genome shotgun sequence of Actinoplanes cyaneus NBRC 14990.</title>
        <authorList>
            <person name="Komaki H."/>
            <person name="Tamura T."/>
        </authorList>
    </citation>
    <scope>NUCLEOTIDE SEQUENCE</scope>
    <source>
        <strain evidence="2">NBRC 14990</strain>
    </source>
</reference>
<dbReference type="AlphaFoldDB" id="A0A919M8Y2"/>
<organism evidence="2 3">
    <name type="scientific">Actinoplanes cyaneus</name>
    <dbReference type="NCBI Taxonomy" id="52696"/>
    <lineage>
        <taxon>Bacteria</taxon>
        <taxon>Bacillati</taxon>
        <taxon>Actinomycetota</taxon>
        <taxon>Actinomycetes</taxon>
        <taxon>Micromonosporales</taxon>
        <taxon>Micromonosporaceae</taxon>
        <taxon>Actinoplanes</taxon>
    </lineage>
</organism>
<dbReference type="PROSITE" id="PS50921">
    <property type="entry name" value="ANTAR"/>
    <property type="match status" value="1"/>
</dbReference>
<dbReference type="SMART" id="SM01012">
    <property type="entry name" value="ANTAR"/>
    <property type="match status" value="1"/>
</dbReference>
<evidence type="ECO:0000259" key="1">
    <source>
        <dbReference type="PROSITE" id="PS50921"/>
    </source>
</evidence>
<name>A0A919M8Y2_9ACTN</name>
<keyword evidence="3" id="KW-1185">Reference proteome</keyword>
<accession>A0A919M8Y2</accession>
<protein>
    <recommendedName>
        <fullName evidence="1">ANTAR domain-containing protein</fullName>
    </recommendedName>
</protein>
<dbReference type="Proteomes" id="UP000619479">
    <property type="component" value="Unassembled WGS sequence"/>
</dbReference>
<sequence length="245" mass="24777">MTPLSPQIPTGTRPPLADALVKLAQTPDDVSSIAEDLQKVAELAATRISKIDYAAVSPQSEDGPCTVAVSQDLAVAVQDAAVADLDAVAPPLEQDVSGHGGADASVTLAWPGFREAATSMGMRVVSMPLFTGSGATRATLDLCSRDAAAMAPLTAGICAAYDPNLPSPGEVDDLAPLDDGGQELVAGFAEALSVRATIQLAVELVATRSGSGPNDAYLELRLDAADKGISLLAAATAVITRSLAG</sequence>
<proteinExistence type="predicted"/>
<feature type="domain" description="ANTAR" evidence="1">
    <location>
        <begin position="178"/>
        <end position="239"/>
    </location>
</feature>
<dbReference type="EMBL" id="BOMH01000073">
    <property type="protein sequence ID" value="GID70297.1"/>
    <property type="molecule type" value="Genomic_DNA"/>
</dbReference>
<gene>
    <name evidence="2" type="ORF">Acy02nite_81780</name>
</gene>
<dbReference type="RefSeq" id="WP_203753925.1">
    <property type="nucleotide sequence ID" value="NZ_BAAAUC010000035.1"/>
</dbReference>
<dbReference type="GO" id="GO:0003723">
    <property type="term" value="F:RNA binding"/>
    <property type="evidence" value="ECO:0007669"/>
    <property type="project" value="InterPro"/>
</dbReference>
<comment type="caution">
    <text evidence="2">The sequence shown here is derived from an EMBL/GenBank/DDBJ whole genome shotgun (WGS) entry which is preliminary data.</text>
</comment>
<evidence type="ECO:0000313" key="3">
    <source>
        <dbReference type="Proteomes" id="UP000619479"/>
    </source>
</evidence>